<dbReference type="PIRSF" id="PIRSF000232">
    <property type="entry name" value="YdjA"/>
    <property type="match status" value="1"/>
</dbReference>
<dbReference type="Gene3D" id="3.40.109.10">
    <property type="entry name" value="NADH Oxidase"/>
    <property type="match status" value="1"/>
</dbReference>
<keyword evidence="4 7" id="KW-0521">NADP</keyword>
<dbReference type="SUPFAM" id="SSF55469">
    <property type="entry name" value="FMN-dependent nitroreductase-like"/>
    <property type="match status" value="1"/>
</dbReference>
<comment type="cofactor">
    <cofactor evidence="8">
        <name>FMN</name>
        <dbReference type="ChEBI" id="CHEBI:58210"/>
    </cofactor>
    <text evidence="8">Binds 1 FMN per subunit.</text>
</comment>
<evidence type="ECO:0000256" key="6">
    <source>
        <dbReference type="ARBA" id="ARBA00023027"/>
    </source>
</evidence>
<dbReference type="InterPro" id="IPR000415">
    <property type="entry name" value="Nitroreductase-like"/>
</dbReference>
<evidence type="ECO:0000256" key="7">
    <source>
        <dbReference type="PIRNR" id="PIRNR000232"/>
    </source>
</evidence>
<proteinExistence type="inferred from homology"/>
<comment type="caution">
    <text evidence="10">The sequence shown here is derived from an EMBL/GenBank/DDBJ whole genome shotgun (WGS) entry which is preliminary data.</text>
</comment>
<feature type="domain" description="Nitroreductase" evidence="9">
    <location>
        <begin position="8"/>
        <end position="165"/>
    </location>
</feature>
<feature type="binding site" evidence="8">
    <location>
        <position position="37"/>
    </location>
    <ligand>
        <name>FMN</name>
        <dbReference type="ChEBI" id="CHEBI:58210"/>
        <note>ligand shared between dimeric partners</note>
    </ligand>
</feature>
<dbReference type="InterPro" id="IPR029479">
    <property type="entry name" value="Nitroreductase"/>
</dbReference>
<keyword evidence="5 7" id="KW-0560">Oxidoreductase</keyword>
<dbReference type="InterPro" id="IPR052530">
    <property type="entry name" value="NAD(P)H_nitroreductase"/>
</dbReference>
<dbReference type="RefSeq" id="WP_105865185.1">
    <property type="nucleotide sequence ID" value="NZ_PUEJ01000013.1"/>
</dbReference>
<evidence type="ECO:0000256" key="2">
    <source>
        <dbReference type="ARBA" id="ARBA00022630"/>
    </source>
</evidence>
<feature type="binding site" evidence="8">
    <location>
        <position position="41"/>
    </location>
    <ligand>
        <name>FMN</name>
        <dbReference type="ChEBI" id="CHEBI:58210"/>
        <note>ligand shared between dimeric partners</note>
    </ligand>
</feature>
<evidence type="ECO:0000256" key="8">
    <source>
        <dbReference type="PIRSR" id="PIRSR000232-1"/>
    </source>
</evidence>
<protein>
    <recommendedName>
        <fullName evidence="7">Putative NAD(P)H nitroreductase</fullName>
        <ecNumber evidence="7">1.-.-.-</ecNumber>
    </recommendedName>
</protein>
<reference evidence="10 11" key="1">
    <citation type="submission" date="2018-02" db="EMBL/GenBank/DDBJ databases">
        <title>Whole genome sequencing of endophytic bacterium.</title>
        <authorList>
            <person name="Eedara R."/>
            <person name="Podile A.R."/>
        </authorList>
    </citation>
    <scope>NUCLEOTIDE SEQUENCE [LARGE SCALE GENOMIC DNA]</scope>
    <source>
        <strain evidence="10 11">RP1T</strain>
    </source>
</reference>
<keyword evidence="6 7" id="KW-0520">NAD</keyword>
<name>A0A2S9Q587_9HYPH</name>
<evidence type="ECO:0000256" key="4">
    <source>
        <dbReference type="ARBA" id="ARBA00022857"/>
    </source>
</evidence>
<dbReference type="AlphaFoldDB" id="A0A2S9Q587"/>
<evidence type="ECO:0000313" key="10">
    <source>
        <dbReference type="EMBL" id="PRH84528.1"/>
    </source>
</evidence>
<dbReference type="GO" id="GO:0016491">
    <property type="term" value="F:oxidoreductase activity"/>
    <property type="evidence" value="ECO:0007669"/>
    <property type="project" value="UniProtKB-UniRule"/>
</dbReference>
<feature type="binding site" description="in other chain" evidence="8">
    <location>
        <begin position="10"/>
        <end position="12"/>
    </location>
    <ligand>
        <name>FMN</name>
        <dbReference type="ChEBI" id="CHEBI:58210"/>
        <note>ligand shared between dimeric partners</note>
    </ligand>
</feature>
<dbReference type="CDD" id="cd02135">
    <property type="entry name" value="YdjA-like"/>
    <property type="match status" value="1"/>
</dbReference>
<comment type="similarity">
    <text evidence="1 7">Belongs to the nitroreductase family.</text>
</comment>
<dbReference type="InterPro" id="IPR026021">
    <property type="entry name" value="YdjA-like"/>
</dbReference>
<gene>
    <name evidence="10" type="ORF">C5L14_27160</name>
</gene>
<evidence type="ECO:0000256" key="3">
    <source>
        <dbReference type="ARBA" id="ARBA00022643"/>
    </source>
</evidence>
<feature type="binding site" description="in other chain" evidence="8">
    <location>
        <begin position="135"/>
        <end position="137"/>
    </location>
    <ligand>
        <name>FMN</name>
        <dbReference type="ChEBI" id="CHEBI:58210"/>
        <note>ligand shared between dimeric partners</note>
    </ligand>
</feature>
<accession>A0A2S9Q587</accession>
<keyword evidence="2 7" id="KW-0285">Flavoprotein</keyword>
<dbReference type="PANTHER" id="PTHR43821:SF1">
    <property type="entry name" value="NAD(P)H NITROREDUCTASE YDJA-RELATED"/>
    <property type="match status" value="1"/>
</dbReference>
<dbReference type="EMBL" id="PUEJ01000013">
    <property type="protein sequence ID" value="PRH84528.1"/>
    <property type="molecule type" value="Genomic_DNA"/>
</dbReference>
<evidence type="ECO:0000259" key="9">
    <source>
        <dbReference type="Pfam" id="PF00881"/>
    </source>
</evidence>
<dbReference type="Pfam" id="PF00881">
    <property type="entry name" value="Nitroreductase"/>
    <property type="match status" value="1"/>
</dbReference>
<evidence type="ECO:0000313" key="11">
    <source>
        <dbReference type="Proteomes" id="UP000237682"/>
    </source>
</evidence>
<evidence type="ECO:0000256" key="1">
    <source>
        <dbReference type="ARBA" id="ARBA00007118"/>
    </source>
</evidence>
<dbReference type="Proteomes" id="UP000237682">
    <property type="component" value="Unassembled WGS sequence"/>
</dbReference>
<dbReference type="PANTHER" id="PTHR43821">
    <property type="entry name" value="NAD(P)H NITROREDUCTASE YDJA-RELATED"/>
    <property type="match status" value="1"/>
</dbReference>
<keyword evidence="11" id="KW-1185">Reference proteome</keyword>
<evidence type="ECO:0000256" key="5">
    <source>
        <dbReference type="ARBA" id="ARBA00023002"/>
    </source>
</evidence>
<dbReference type="EC" id="1.-.-.-" evidence="7"/>
<dbReference type="OrthoDB" id="9804207at2"/>
<sequence>MDAIELLKTRRSVPPALLSEPGPDAVQLETLLAIATRVPDHGKLHPWRFVIYQGAAREKAGQVVYDAFMTACPDADEAARKKESTRFTLAPLVIGVVSTAANHVKIPLWEQELSAGAVCENLVIAAHALGFGASWLTGWMAYDERVLAKLGIGSHEKLAGFVHIGTPREAVPDRPRPKLEDLVTFYGQNAGN</sequence>
<organism evidence="10 11">
    <name type="scientific">Labrys okinawensis</name>
    <dbReference type="NCBI Taxonomy" id="346911"/>
    <lineage>
        <taxon>Bacteria</taxon>
        <taxon>Pseudomonadati</taxon>
        <taxon>Pseudomonadota</taxon>
        <taxon>Alphaproteobacteria</taxon>
        <taxon>Hyphomicrobiales</taxon>
        <taxon>Xanthobacteraceae</taxon>
        <taxon>Labrys</taxon>
    </lineage>
</organism>
<keyword evidence="3 7" id="KW-0288">FMN</keyword>